<dbReference type="PRINTS" id="PR01161">
    <property type="entry name" value="TUBULIN"/>
</dbReference>
<evidence type="ECO:0000313" key="7">
    <source>
        <dbReference type="EMBL" id="MBZ3873342.1"/>
    </source>
</evidence>
<keyword evidence="4" id="KW-0493">Microtubule</keyword>
<evidence type="ECO:0000313" key="8">
    <source>
        <dbReference type="Proteomes" id="UP001166674"/>
    </source>
</evidence>
<dbReference type="InterPro" id="IPR036525">
    <property type="entry name" value="Tubulin/FtsZ_GTPase_sf"/>
</dbReference>
<evidence type="ECO:0000256" key="6">
    <source>
        <dbReference type="ARBA" id="ARBA00023134"/>
    </source>
</evidence>
<accession>A0AA41MKE2</accession>
<dbReference type="GO" id="GO:0003924">
    <property type="term" value="F:GTPase activity"/>
    <property type="evidence" value="ECO:0007669"/>
    <property type="project" value="InterPro"/>
</dbReference>
<dbReference type="AlphaFoldDB" id="A0AA41MKE2"/>
<organism evidence="7 8">
    <name type="scientific">Sciurus carolinensis</name>
    <name type="common">Eastern gray squirrel</name>
    <dbReference type="NCBI Taxonomy" id="30640"/>
    <lineage>
        <taxon>Eukaryota</taxon>
        <taxon>Metazoa</taxon>
        <taxon>Chordata</taxon>
        <taxon>Craniata</taxon>
        <taxon>Vertebrata</taxon>
        <taxon>Euteleostomi</taxon>
        <taxon>Mammalia</taxon>
        <taxon>Eutheria</taxon>
        <taxon>Euarchontoglires</taxon>
        <taxon>Glires</taxon>
        <taxon>Rodentia</taxon>
        <taxon>Sciuromorpha</taxon>
        <taxon>Sciuridae</taxon>
        <taxon>Sciurinae</taxon>
        <taxon>Sciurini</taxon>
        <taxon>Sciurus</taxon>
    </lineage>
</organism>
<dbReference type="PRINTS" id="PR01163">
    <property type="entry name" value="BETATUBULIN"/>
</dbReference>
<dbReference type="GO" id="GO:0005737">
    <property type="term" value="C:cytoplasm"/>
    <property type="evidence" value="ECO:0007669"/>
    <property type="project" value="UniProtKB-SubCell"/>
</dbReference>
<comment type="subcellular location">
    <subcellularLocation>
        <location evidence="1">Cytoplasm</location>
    </subcellularLocation>
</comment>
<dbReference type="GO" id="GO:0005200">
    <property type="term" value="F:structural constituent of cytoskeleton"/>
    <property type="evidence" value="ECO:0007669"/>
    <property type="project" value="InterPro"/>
</dbReference>
<evidence type="ECO:0000256" key="4">
    <source>
        <dbReference type="ARBA" id="ARBA00022701"/>
    </source>
</evidence>
<comment type="caution">
    <text evidence="7">The sequence shown here is derived from an EMBL/GenBank/DDBJ whole genome shotgun (WGS) entry which is preliminary data.</text>
</comment>
<dbReference type="Proteomes" id="UP001166674">
    <property type="component" value="Unassembled WGS sequence"/>
</dbReference>
<gene>
    <name evidence="7" type="ORF">SUZIE_122455</name>
</gene>
<keyword evidence="5" id="KW-0547">Nucleotide-binding</keyword>
<dbReference type="GO" id="GO:0007017">
    <property type="term" value="P:microtubule-based process"/>
    <property type="evidence" value="ECO:0007669"/>
    <property type="project" value="InterPro"/>
</dbReference>
<evidence type="ECO:0000256" key="1">
    <source>
        <dbReference type="ARBA" id="ARBA00004496"/>
    </source>
</evidence>
<keyword evidence="6" id="KW-0342">GTP-binding</keyword>
<comment type="similarity">
    <text evidence="2">Belongs to the tubulin family.</text>
</comment>
<evidence type="ECO:0000256" key="2">
    <source>
        <dbReference type="ARBA" id="ARBA00009636"/>
    </source>
</evidence>
<dbReference type="InterPro" id="IPR002453">
    <property type="entry name" value="Beta_tubulin"/>
</dbReference>
<dbReference type="InterPro" id="IPR000217">
    <property type="entry name" value="Tubulin"/>
</dbReference>
<dbReference type="GO" id="GO:0005525">
    <property type="term" value="F:GTP binding"/>
    <property type="evidence" value="ECO:0007669"/>
    <property type="project" value="UniProtKB-KW"/>
</dbReference>
<name>A0AA41MKE2_SCICA</name>
<dbReference type="EMBL" id="JAATJV010202200">
    <property type="protein sequence ID" value="MBZ3873342.1"/>
    <property type="molecule type" value="Genomic_DNA"/>
</dbReference>
<proteinExistence type="inferred from homology"/>
<dbReference type="PANTHER" id="PTHR11588">
    <property type="entry name" value="TUBULIN"/>
    <property type="match status" value="1"/>
</dbReference>
<evidence type="ECO:0000256" key="5">
    <source>
        <dbReference type="ARBA" id="ARBA00022741"/>
    </source>
</evidence>
<dbReference type="Gene3D" id="3.40.50.1440">
    <property type="entry name" value="Tubulin/FtsZ, GTPase domain"/>
    <property type="match status" value="1"/>
</dbReference>
<dbReference type="SUPFAM" id="SSF52490">
    <property type="entry name" value="Tubulin nucleotide-binding domain-like"/>
    <property type="match status" value="1"/>
</dbReference>
<keyword evidence="3" id="KW-0963">Cytoplasm</keyword>
<keyword evidence="8" id="KW-1185">Reference proteome</keyword>
<protein>
    <submittedName>
        <fullName evidence="7">Tubulin beta-4B chain-like protein</fullName>
    </submittedName>
</protein>
<sequence>MDSVCSGPFGRSSKDNYVFGQSGAGSSWAKGHYKEHVELVDSELHAVRKKAENCDYLQNLQLIHCRRSTQTGS</sequence>
<reference evidence="7" key="1">
    <citation type="submission" date="2020-03" db="EMBL/GenBank/DDBJ databases">
        <title>Studies in the Genomics of Life Span.</title>
        <authorList>
            <person name="Glass D."/>
        </authorList>
    </citation>
    <scope>NUCLEOTIDE SEQUENCE</scope>
    <source>
        <strain evidence="7">SUZIE</strain>
        <tissue evidence="7">Muscle</tissue>
    </source>
</reference>
<dbReference type="GO" id="GO:0005874">
    <property type="term" value="C:microtubule"/>
    <property type="evidence" value="ECO:0007669"/>
    <property type="project" value="UniProtKB-KW"/>
</dbReference>
<evidence type="ECO:0000256" key="3">
    <source>
        <dbReference type="ARBA" id="ARBA00022490"/>
    </source>
</evidence>